<reference evidence="7 8" key="1">
    <citation type="journal article" date="2019" name="Genome Biol. Evol.">
        <title>Whole-Genome Sequencing of the Giant Devil Catfish, Bagarius yarrelli.</title>
        <authorList>
            <person name="Jiang W."/>
            <person name="Lv Y."/>
            <person name="Cheng L."/>
            <person name="Yang K."/>
            <person name="Chao B."/>
            <person name="Wang X."/>
            <person name="Li Y."/>
            <person name="Pan X."/>
            <person name="You X."/>
            <person name="Zhang Y."/>
            <person name="Yang J."/>
            <person name="Li J."/>
            <person name="Zhang X."/>
            <person name="Liu S."/>
            <person name="Sun C."/>
            <person name="Yang J."/>
            <person name="Shi Q."/>
        </authorList>
    </citation>
    <scope>NUCLEOTIDE SEQUENCE [LARGE SCALE GENOMIC DNA]</scope>
    <source>
        <strain evidence="7">JWS20170419001</strain>
        <tissue evidence="7">Muscle</tissue>
    </source>
</reference>
<dbReference type="EMBL" id="VCAZ01000003">
    <property type="protein sequence ID" value="TSK16042.1"/>
    <property type="molecule type" value="Genomic_DNA"/>
</dbReference>
<dbReference type="GO" id="GO:0005739">
    <property type="term" value="C:mitochondrion"/>
    <property type="evidence" value="ECO:0007669"/>
    <property type="project" value="TreeGrafter"/>
</dbReference>
<evidence type="ECO:0000313" key="7">
    <source>
        <dbReference type="EMBL" id="TSK16042.1"/>
    </source>
</evidence>
<keyword evidence="3" id="KW-0067">ATP-binding</keyword>
<evidence type="ECO:0000256" key="2">
    <source>
        <dbReference type="ARBA" id="ARBA00022741"/>
    </source>
</evidence>
<keyword evidence="8" id="KW-1185">Reference proteome</keyword>
<keyword evidence="1 7" id="KW-0436">Ligase</keyword>
<dbReference type="PANTHER" id="PTHR11538:SF41">
    <property type="entry name" value="PHENYLALANINE--TRNA LIGASE, MITOCHONDRIAL"/>
    <property type="match status" value="1"/>
</dbReference>
<proteinExistence type="predicted"/>
<dbReference type="Proteomes" id="UP000319801">
    <property type="component" value="Unassembled WGS sequence"/>
</dbReference>
<dbReference type="SUPFAM" id="SSF55681">
    <property type="entry name" value="Class II aaRS and biotin synthetases"/>
    <property type="match status" value="1"/>
</dbReference>
<dbReference type="AlphaFoldDB" id="A0A556TJL4"/>
<evidence type="ECO:0000256" key="1">
    <source>
        <dbReference type="ARBA" id="ARBA00022598"/>
    </source>
</evidence>
<keyword evidence="5" id="KW-0030">Aminoacyl-tRNA synthetase</keyword>
<keyword evidence="2" id="KW-0547">Nucleotide-binding</keyword>
<dbReference type="PANTHER" id="PTHR11538">
    <property type="entry name" value="PHENYLALANYL-TRNA SYNTHETASE"/>
    <property type="match status" value="1"/>
</dbReference>
<dbReference type="Gene3D" id="3.30.930.10">
    <property type="entry name" value="Bira Bifunctional Protein, Domain 2"/>
    <property type="match status" value="1"/>
</dbReference>
<dbReference type="Pfam" id="PF01409">
    <property type="entry name" value="tRNA-synt_2d"/>
    <property type="match status" value="2"/>
</dbReference>
<feature type="domain" description="Phenylalanyl-tRNA synthetase" evidence="6">
    <location>
        <begin position="406"/>
        <end position="465"/>
    </location>
</feature>
<dbReference type="FunFam" id="3.30.930.10:FF:000041">
    <property type="entry name" value="Phenylalanyl-tRNA synthetase 2, mitochondrial"/>
    <property type="match status" value="1"/>
</dbReference>
<protein>
    <submittedName>
        <fullName evidence="7">Phenylalanine--tRNA ligase, mitochondrial</fullName>
    </submittedName>
</protein>
<evidence type="ECO:0000256" key="4">
    <source>
        <dbReference type="ARBA" id="ARBA00022917"/>
    </source>
</evidence>
<keyword evidence="4" id="KW-0648">Protein biosynthesis</keyword>
<evidence type="ECO:0000256" key="5">
    <source>
        <dbReference type="ARBA" id="ARBA00023146"/>
    </source>
</evidence>
<dbReference type="OrthoDB" id="4457at2759"/>
<dbReference type="GO" id="GO:0000049">
    <property type="term" value="F:tRNA binding"/>
    <property type="evidence" value="ECO:0007669"/>
    <property type="project" value="InterPro"/>
</dbReference>
<accession>A0A556TJL4</accession>
<name>A0A556TJL4_BAGYA</name>
<dbReference type="GO" id="GO:0006432">
    <property type="term" value="P:phenylalanyl-tRNA aminoacylation"/>
    <property type="evidence" value="ECO:0007669"/>
    <property type="project" value="TreeGrafter"/>
</dbReference>
<dbReference type="InterPro" id="IPR045864">
    <property type="entry name" value="aa-tRNA-synth_II/BPL/LPL"/>
</dbReference>
<feature type="domain" description="Phenylalanyl-tRNA synthetase" evidence="6">
    <location>
        <begin position="237"/>
        <end position="362"/>
    </location>
</feature>
<comment type="caution">
    <text evidence="7">The sequence shown here is derived from an EMBL/GenBank/DDBJ whole genome shotgun (WGS) entry which is preliminary data.</text>
</comment>
<dbReference type="GO" id="GO:0005524">
    <property type="term" value="F:ATP binding"/>
    <property type="evidence" value="ECO:0007669"/>
    <property type="project" value="UniProtKB-KW"/>
</dbReference>
<dbReference type="GO" id="GO:0004826">
    <property type="term" value="F:phenylalanine-tRNA ligase activity"/>
    <property type="evidence" value="ECO:0007669"/>
    <property type="project" value="TreeGrafter"/>
</dbReference>
<evidence type="ECO:0000256" key="3">
    <source>
        <dbReference type="ARBA" id="ARBA00022840"/>
    </source>
</evidence>
<dbReference type="InterPro" id="IPR002319">
    <property type="entry name" value="Phenylalanyl-tRNA_Synthase"/>
</dbReference>
<gene>
    <name evidence="7" type="ORF">Baya_0913</name>
</gene>
<evidence type="ECO:0000313" key="8">
    <source>
        <dbReference type="Proteomes" id="UP000319801"/>
    </source>
</evidence>
<evidence type="ECO:0000259" key="6">
    <source>
        <dbReference type="Pfam" id="PF01409"/>
    </source>
</evidence>
<organism evidence="7 8">
    <name type="scientific">Bagarius yarrelli</name>
    <name type="common">Goonch</name>
    <name type="synonym">Bagrus yarrelli</name>
    <dbReference type="NCBI Taxonomy" id="175774"/>
    <lineage>
        <taxon>Eukaryota</taxon>
        <taxon>Metazoa</taxon>
        <taxon>Chordata</taxon>
        <taxon>Craniata</taxon>
        <taxon>Vertebrata</taxon>
        <taxon>Euteleostomi</taxon>
        <taxon>Actinopterygii</taxon>
        <taxon>Neopterygii</taxon>
        <taxon>Teleostei</taxon>
        <taxon>Ostariophysi</taxon>
        <taxon>Siluriformes</taxon>
        <taxon>Sisoridae</taxon>
        <taxon>Sisorinae</taxon>
        <taxon>Bagarius</taxon>
    </lineage>
</organism>
<sequence>MRARERETKAQKASTRWWYLSLDDGQIVVGFVQQLLHNCWVLHSPVLSERITYPAQGVCPKKRPDTRRGVFLHRHYTLRFSQLASEDCSTTAESDTIRHYIDFKGFWIREAKMQQRIVGNLFRHAFLGKKEREKERKNKKRKAKYKAVAPAGEEVHLLAMKPYCRSIHTSLLLLKLLEPKAHRWPVAFLQSWTSTLSQRHCLSSTQSQISQESMEILGRVYPRDDMTNVTAKILSMVGRELHNQAHHPLWIIKERIKEHFYRSYTSRTGTPLFSVHDNISPVVTLEQNFDSLLIPKDHPSRKKGDNYYLNRLHMLRAHTSAHQRELVRAGLDRFLVAGDVYRRDEIDASHYPVFHQMEGVRLFTNHELFSRVVNGEDLSLFEQSSRRSPEKQETHSLEAVKLVEFNLKHTLTQLIRHLFGEELEIRWVECYFPFTHPSFEMEVRFQGDWLEVLGCGVMEQELLHSGSYLVTPTHEHMV</sequence>